<dbReference type="EMBL" id="PUHQ01000009">
    <property type="protein sequence ID" value="KAG0665391.1"/>
    <property type="molecule type" value="Genomic_DNA"/>
</dbReference>
<dbReference type="AlphaFoldDB" id="A0A9P6W6K6"/>
<dbReference type="SUPFAM" id="SSF50685">
    <property type="entry name" value="Barwin-like endoglucanases"/>
    <property type="match status" value="1"/>
</dbReference>
<dbReference type="OrthoDB" id="2538211at2759"/>
<keyword evidence="5" id="KW-1185">Reference proteome</keyword>
<dbReference type="Proteomes" id="UP000777482">
    <property type="component" value="Unassembled WGS sequence"/>
</dbReference>
<feature type="signal peptide" evidence="3">
    <location>
        <begin position="1"/>
        <end position="20"/>
    </location>
</feature>
<dbReference type="InterPro" id="IPR051477">
    <property type="entry name" value="Expansin_CellWall"/>
</dbReference>
<organism evidence="4 5">
    <name type="scientific">Rhodotorula mucilaginosa</name>
    <name type="common">Yeast</name>
    <name type="synonym">Rhodotorula rubra</name>
    <dbReference type="NCBI Taxonomy" id="5537"/>
    <lineage>
        <taxon>Eukaryota</taxon>
        <taxon>Fungi</taxon>
        <taxon>Dikarya</taxon>
        <taxon>Basidiomycota</taxon>
        <taxon>Pucciniomycotina</taxon>
        <taxon>Microbotryomycetes</taxon>
        <taxon>Sporidiobolales</taxon>
        <taxon>Sporidiobolaceae</taxon>
        <taxon>Rhodotorula</taxon>
    </lineage>
</organism>
<dbReference type="Gene3D" id="2.40.40.10">
    <property type="entry name" value="RlpA-like domain"/>
    <property type="match status" value="1"/>
</dbReference>
<dbReference type="InterPro" id="IPR036908">
    <property type="entry name" value="RlpA-like_sf"/>
</dbReference>
<sequence>MKFSVTACILALSMLSTAQAACHRRSRRSYGEALIPSSAGVARALPEPKVIKPVVRRHKGGRRMDLERRADAVRESWAQRAHHDSLSGPSSAASVTGESSSSGGDISSTTTTSTSYEAATGSTNAAAASATASSSSSSSSSSGTYSGQATFFYQDGNAGACGTTHQDSDRIVALQTEMYGTGQDCGRTVTITNTSNGKSVTATVADECPGCSSSASLDLSTGTFDAIASEDTGEVPITWSFTD</sequence>
<feature type="compositionally biased region" description="Low complexity" evidence="2">
    <location>
        <begin position="90"/>
        <end position="112"/>
    </location>
</feature>
<protein>
    <recommendedName>
        <fullName evidence="6">RlpA-like protein double-psi beta-barrel domain-containing protein</fullName>
    </recommendedName>
</protein>
<evidence type="ECO:0000256" key="1">
    <source>
        <dbReference type="ARBA" id="ARBA00022729"/>
    </source>
</evidence>
<dbReference type="PANTHER" id="PTHR31836">
    <property type="match status" value="1"/>
</dbReference>
<proteinExistence type="predicted"/>
<name>A0A9P6W6K6_RHOMI</name>
<keyword evidence="1 3" id="KW-0732">Signal</keyword>
<dbReference type="CDD" id="cd22191">
    <property type="entry name" value="DPBB_RlpA_EXP_N-like"/>
    <property type="match status" value="1"/>
</dbReference>
<evidence type="ECO:0000256" key="3">
    <source>
        <dbReference type="SAM" id="SignalP"/>
    </source>
</evidence>
<evidence type="ECO:0000256" key="2">
    <source>
        <dbReference type="SAM" id="MobiDB-lite"/>
    </source>
</evidence>
<evidence type="ECO:0008006" key="6">
    <source>
        <dbReference type="Google" id="ProtNLM"/>
    </source>
</evidence>
<comment type="caution">
    <text evidence="4">The sequence shown here is derived from an EMBL/GenBank/DDBJ whole genome shotgun (WGS) entry which is preliminary data.</text>
</comment>
<feature type="chain" id="PRO_5040244325" description="RlpA-like protein double-psi beta-barrel domain-containing protein" evidence="3">
    <location>
        <begin position="21"/>
        <end position="243"/>
    </location>
</feature>
<evidence type="ECO:0000313" key="5">
    <source>
        <dbReference type="Proteomes" id="UP000777482"/>
    </source>
</evidence>
<reference evidence="4 5" key="1">
    <citation type="submission" date="2020-11" db="EMBL/GenBank/DDBJ databases">
        <title>Kefir isolates.</title>
        <authorList>
            <person name="Marcisauskas S."/>
            <person name="Kim Y."/>
            <person name="Blasche S."/>
        </authorList>
    </citation>
    <scope>NUCLEOTIDE SEQUENCE [LARGE SCALE GENOMIC DNA]</scope>
    <source>
        <strain evidence="4 5">KR</strain>
    </source>
</reference>
<evidence type="ECO:0000313" key="4">
    <source>
        <dbReference type="EMBL" id="KAG0665391.1"/>
    </source>
</evidence>
<feature type="region of interest" description="Disordered" evidence="2">
    <location>
        <begin position="75"/>
        <end position="112"/>
    </location>
</feature>
<dbReference type="PANTHER" id="PTHR31836:SF28">
    <property type="entry name" value="SRCR DOMAIN-CONTAINING PROTEIN-RELATED"/>
    <property type="match status" value="1"/>
</dbReference>
<gene>
    <name evidence="4" type="ORF">C6P46_006838</name>
</gene>
<accession>A0A9P6W6K6</accession>